<reference evidence="1" key="1">
    <citation type="submission" date="2022-02" db="EMBL/GenBank/DDBJ databases">
        <authorList>
            <person name="Leng L."/>
        </authorList>
    </citation>
    <scope>NUCLEOTIDE SEQUENCE</scope>
    <source>
        <strain evidence="1">JI</strain>
    </source>
</reference>
<accession>A0A9X4H5C8</accession>
<dbReference type="RefSeq" id="WP_277445019.1">
    <property type="nucleotide sequence ID" value="NZ_JAKOAV010000034.1"/>
</dbReference>
<dbReference type="EMBL" id="JAKOAV010000034">
    <property type="protein sequence ID" value="MDF9409543.1"/>
    <property type="molecule type" value="Genomic_DNA"/>
</dbReference>
<dbReference type="AlphaFoldDB" id="A0A9X4H5C8"/>
<organism evidence="1 2">
    <name type="scientific">Pelotomaculum isophthalicicum JI</name>
    <dbReference type="NCBI Taxonomy" id="947010"/>
    <lineage>
        <taxon>Bacteria</taxon>
        <taxon>Bacillati</taxon>
        <taxon>Bacillota</taxon>
        <taxon>Clostridia</taxon>
        <taxon>Eubacteriales</taxon>
        <taxon>Desulfotomaculaceae</taxon>
        <taxon>Pelotomaculum</taxon>
    </lineage>
</organism>
<evidence type="ECO:0000313" key="2">
    <source>
        <dbReference type="Proteomes" id="UP001154312"/>
    </source>
</evidence>
<proteinExistence type="predicted"/>
<name>A0A9X4H5C8_9FIRM</name>
<evidence type="ECO:0000313" key="1">
    <source>
        <dbReference type="EMBL" id="MDF9409543.1"/>
    </source>
</evidence>
<comment type="caution">
    <text evidence="1">The sequence shown here is derived from an EMBL/GenBank/DDBJ whole genome shotgun (WGS) entry which is preliminary data.</text>
</comment>
<protein>
    <submittedName>
        <fullName evidence="1">Uncharacterized protein</fullName>
    </submittedName>
</protein>
<keyword evidence="2" id="KW-1185">Reference proteome</keyword>
<sequence>MSIIASIILGDRILQLSDSRVMNETSLVASLTKTVLKCEPVFENDSVKKLYQLKNNLGLAWCGVQKFGSMTIENALDNFEKTANFNLPPAQLADILRDHLADYWAGSPNGTFCFHLSRYYRGFPYNLIRFNPHPPADLIPQLYAPTQPYTLRIDGASDEEIQDALKDIRAPLFERIGPVEVLGFAVDMVFRVIDNVDCCGAPVQIQIILPDRIVDFKATRNPVLQGVQ</sequence>
<gene>
    <name evidence="1" type="ORF">L7E55_14450</name>
</gene>
<dbReference type="Proteomes" id="UP001154312">
    <property type="component" value="Unassembled WGS sequence"/>
</dbReference>